<gene>
    <name evidence="1" type="ORF">LVJ94_29380</name>
</gene>
<evidence type="ECO:0000313" key="1">
    <source>
        <dbReference type="EMBL" id="WXB01019.1"/>
    </source>
</evidence>
<reference evidence="1" key="1">
    <citation type="submission" date="2021-12" db="EMBL/GenBank/DDBJ databases">
        <title>Discovery of the Pendulisporaceae a myxobacterial family with distinct sporulation behavior and unique specialized metabolism.</title>
        <authorList>
            <person name="Garcia R."/>
            <person name="Popoff A."/>
            <person name="Bader C.D."/>
            <person name="Loehr J."/>
            <person name="Walesch S."/>
            <person name="Walt C."/>
            <person name="Boldt J."/>
            <person name="Bunk B."/>
            <person name="Haeckl F.J.F.P.J."/>
            <person name="Gunesch A.P."/>
            <person name="Birkelbach J."/>
            <person name="Nuebel U."/>
            <person name="Pietschmann T."/>
            <person name="Bach T."/>
            <person name="Mueller R."/>
        </authorList>
    </citation>
    <scope>NUCLEOTIDE SEQUENCE</scope>
    <source>
        <strain evidence="1">MSr11367</strain>
    </source>
</reference>
<dbReference type="EMBL" id="CP089983">
    <property type="protein sequence ID" value="WXB01019.1"/>
    <property type="molecule type" value="Genomic_DNA"/>
</dbReference>
<dbReference type="RefSeq" id="WP_394830626.1">
    <property type="nucleotide sequence ID" value="NZ_CP089929.1"/>
</dbReference>
<accession>A0ABZ2KUP6</accession>
<evidence type="ECO:0000313" key="2">
    <source>
        <dbReference type="Proteomes" id="UP001374803"/>
    </source>
</evidence>
<protein>
    <submittedName>
        <fullName evidence="1">Uncharacterized protein</fullName>
    </submittedName>
</protein>
<sequence>MSTPEIELLIEAVTAAHRARDRDGTLQFHPAWYDLDEADRREAFQRTTELRALEAHLDPGGLSSTAKAVLARIR</sequence>
<dbReference type="Proteomes" id="UP001374803">
    <property type="component" value="Chromosome"/>
</dbReference>
<keyword evidence="2" id="KW-1185">Reference proteome</keyword>
<proteinExistence type="predicted"/>
<name>A0ABZ2KUP6_9BACT</name>
<organism evidence="1 2">
    <name type="scientific">Pendulispora rubella</name>
    <dbReference type="NCBI Taxonomy" id="2741070"/>
    <lineage>
        <taxon>Bacteria</taxon>
        <taxon>Pseudomonadati</taxon>
        <taxon>Myxococcota</taxon>
        <taxon>Myxococcia</taxon>
        <taxon>Myxococcales</taxon>
        <taxon>Sorangiineae</taxon>
        <taxon>Pendulisporaceae</taxon>
        <taxon>Pendulispora</taxon>
    </lineage>
</organism>